<feature type="transmembrane region" description="Helical" evidence="1">
    <location>
        <begin position="334"/>
        <end position="355"/>
    </location>
</feature>
<keyword evidence="1" id="KW-1133">Transmembrane helix</keyword>
<evidence type="ECO:0000313" key="3">
    <source>
        <dbReference type="Proteomes" id="UP001231109"/>
    </source>
</evidence>
<dbReference type="PANTHER" id="PTHR32309">
    <property type="entry name" value="TYROSINE-PROTEIN KINASE"/>
    <property type="match status" value="1"/>
</dbReference>
<evidence type="ECO:0000313" key="2">
    <source>
        <dbReference type="EMBL" id="MDP5134955.1"/>
    </source>
</evidence>
<keyword evidence="1" id="KW-0812">Transmembrane</keyword>
<sequence length="360" mass="40292">MKHLIKLQPHWFAACFAVAVAACYWLFFASDRYVSEATVVLESPEITPTSLNFTALISGTGGAGDLLLLREHLLSVDMLSKLDNALDLRAHYSGNSIDFISRLDSDASTEKFHEYFLNYANIQFDEYSSVLRLRIQAYTPQMAKQITMALMQEGERHMNLMGQRLAQEQLDFIDVQVATLSERLVSAREALLGFQNEHGLVSPTGTVQSIVTIVAQLEAQLAITEAQRKAALKFQSVNAADVVRLDGQIQAYKQQIILEKNKVATGSGLALNRVAAEYETLELRARFALELYSNALMVLENTRVEAARKLKQISVLQQPTLPEYSVEPQRLKSIIVFSFFAFVLAGIAHLARLIIRDHQD</sequence>
<dbReference type="RefSeq" id="WP_305973764.1">
    <property type="nucleotide sequence ID" value="NZ_JAPJDZ010000004.1"/>
</dbReference>
<dbReference type="Proteomes" id="UP001231109">
    <property type="component" value="Unassembled WGS sequence"/>
</dbReference>
<feature type="transmembrane region" description="Helical" evidence="1">
    <location>
        <begin position="12"/>
        <end position="30"/>
    </location>
</feature>
<organism evidence="2 3">
    <name type="scientific">Rheinheimera baltica</name>
    <dbReference type="NCBI Taxonomy" id="67576"/>
    <lineage>
        <taxon>Bacteria</taxon>
        <taxon>Pseudomonadati</taxon>
        <taxon>Pseudomonadota</taxon>
        <taxon>Gammaproteobacteria</taxon>
        <taxon>Chromatiales</taxon>
        <taxon>Chromatiaceae</taxon>
        <taxon>Rheinheimera</taxon>
    </lineage>
</organism>
<name>A0ABT9HVV5_9GAMM</name>
<protein>
    <submittedName>
        <fullName evidence="2">Chain-length determining protein</fullName>
    </submittedName>
</protein>
<dbReference type="InterPro" id="IPR050445">
    <property type="entry name" value="Bact_polysacc_biosynth/exp"/>
</dbReference>
<dbReference type="EMBL" id="JAPJDZ010000004">
    <property type="protein sequence ID" value="MDP5134955.1"/>
    <property type="molecule type" value="Genomic_DNA"/>
</dbReference>
<dbReference type="PROSITE" id="PS51257">
    <property type="entry name" value="PROKAR_LIPOPROTEIN"/>
    <property type="match status" value="1"/>
</dbReference>
<gene>
    <name evidence="2" type="ORF">ORJ04_03215</name>
</gene>
<reference evidence="2 3" key="1">
    <citation type="submission" date="2022-11" db="EMBL/GenBank/DDBJ databases">
        <title>Viruses from the air-sea interface of a natural surface slick.</title>
        <authorList>
            <person name="Rahlff J."/>
            <person name="Holmfeldt K."/>
        </authorList>
    </citation>
    <scope>NUCLEOTIDE SEQUENCE [LARGE SCALE GENOMIC DNA]</scope>
    <source>
        <strain evidence="2 3">SMS4</strain>
    </source>
</reference>
<evidence type="ECO:0000256" key="1">
    <source>
        <dbReference type="SAM" id="Phobius"/>
    </source>
</evidence>
<proteinExistence type="predicted"/>
<keyword evidence="1" id="KW-0472">Membrane</keyword>
<keyword evidence="3" id="KW-1185">Reference proteome</keyword>
<dbReference type="PANTHER" id="PTHR32309:SF13">
    <property type="entry name" value="FERRIC ENTEROBACTIN TRANSPORT PROTEIN FEPE"/>
    <property type="match status" value="1"/>
</dbReference>
<accession>A0ABT9HVV5</accession>
<comment type="caution">
    <text evidence="2">The sequence shown here is derived from an EMBL/GenBank/DDBJ whole genome shotgun (WGS) entry which is preliminary data.</text>
</comment>